<dbReference type="PANTHER" id="PTHR43668:SF2">
    <property type="entry name" value="ALLANTOINASE"/>
    <property type="match status" value="1"/>
</dbReference>
<evidence type="ECO:0000313" key="3">
    <source>
        <dbReference type="EMBL" id="CAE0690359.1"/>
    </source>
</evidence>
<organism evidence="3">
    <name type="scientific">Pelagomonas calceolata</name>
    <dbReference type="NCBI Taxonomy" id="35677"/>
    <lineage>
        <taxon>Eukaryota</taxon>
        <taxon>Sar</taxon>
        <taxon>Stramenopiles</taxon>
        <taxon>Ochrophyta</taxon>
        <taxon>Pelagophyceae</taxon>
        <taxon>Pelagomonadales</taxon>
        <taxon>Pelagomonadaceae</taxon>
        <taxon>Pelagomonas</taxon>
    </lineage>
</organism>
<dbReference type="Pfam" id="PF01979">
    <property type="entry name" value="Amidohydro_1"/>
    <property type="match status" value="1"/>
</dbReference>
<feature type="region of interest" description="Disordered" evidence="1">
    <location>
        <begin position="194"/>
        <end position="215"/>
    </location>
</feature>
<evidence type="ECO:0000256" key="1">
    <source>
        <dbReference type="SAM" id="MobiDB-lite"/>
    </source>
</evidence>
<name>A0A7S3ZQE8_9STRA</name>
<evidence type="ECO:0000259" key="2">
    <source>
        <dbReference type="Pfam" id="PF01979"/>
    </source>
</evidence>
<dbReference type="Gene3D" id="3.20.20.140">
    <property type="entry name" value="Metal-dependent hydrolases"/>
    <property type="match status" value="2"/>
</dbReference>
<feature type="domain" description="Amidohydrolase-related" evidence="2">
    <location>
        <begin position="423"/>
        <end position="581"/>
    </location>
</feature>
<dbReference type="InterPro" id="IPR006680">
    <property type="entry name" value="Amidohydro-rel"/>
</dbReference>
<dbReference type="GO" id="GO:0006145">
    <property type="term" value="P:purine nucleobase catabolic process"/>
    <property type="evidence" value="ECO:0007669"/>
    <property type="project" value="TreeGrafter"/>
</dbReference>
<sequence>MTAGDVQPRRCAVYSDRVALPQGVQAATITVEDGVIARIESGRVPPPNDVEFVDCGACALLPGLIDVLRGSDVYESAVEGGFSTVVHLPSRFGGPELQNDEPLLCDVVIAGRATSSYIPVVAEVPTLAPCDDVNGATTDETWLQAQAEARVLVTDAVKLTDGERDLASPFHHVPVADRPRAASPMARLPLCELDGAQESPSRRLRKQQSSEDEDPWVQSLLQAELASYAYEAPESPKPSVSFAPLTSPALKRSQTVPNPQRLVPCAVRRPTFPPSSPERAVFVRTPSLGQLVKDVSKITCPVLPPPPLRPRAQSEPSSPSHHEVIPRSVSATIRQPRFARRRPREISIFKDTDDNTRRAIRRDYSLLARAHPSRSQARGLRWLLSRRVKNASRLHITDVAAAQTVGALQHVPEDLKPTAATSTLYLLLAAEEVPNGATRFKFAPPLRHSGHQTALWDALRDGTLQCIHSGTDAVAPELKCSESGDFARAAPGTCARVAADALPALWARALSEGFSLTDVAKWLSTNTAAALGLSQYGTIAIGKCASFCVFDAEAASSASSDALKGVPTLGRVEATFVRGRVAYRRGGVGSVAGRLVDVDGADEVPSW</sequence>
<dbReference type="InterPro" id="IPR032466">
    <property type="entry name" value="Metal_Hydrolase"/>
</dbReference>
<dbReference type="InterPro" id="IPR050138">
    <property type="entry name" value="DHOase/Allantoinase_Hydrolase"/>
</dbReference>
<dbReference type="GO" id="GO:0005737">
    <property type="term" value="C:cytoplasm"/>
    <property type="evidence" value="ECO:0007669"/>
    <property type="project" value="TreeGrafter"/>
</dbReference>
<dbReference type="SUPFAM" id="SSF51556">
    <property type="entry name" value="Metallo-dependent hydrolases"/>
    <property type="match status" value="1"/>
</dbReference>
<dbReference type="EMBL" id="HBIW01006917">
    <property type="protein sequence ID" value="CAE0690359.1"/>
    <property type="molecule type" value="Transcribed_RNA"/>
</dbReference>
<accession>A0A7S3ZQE8</accession>
<dbReference type="GO" id="GO:0004038">
    <property type="term" value="F:allantoinase activity"/>
    <property type="evidence" value="ECO:0007669"/>
    <property type="project" value="TreeGrafter"/>
</dbReference>
<protein>
    <recommendedName>
        <fullName evidence="2">Amidohydrolase-related domain-containing protein</fullName>
    </recommendedName>
</protein>
<dbReference type="PANTHER" id="PTHR43668">
    <property type="entry name" value="ALLANTOINASE"/>
    <property type="match status" value="1"/>
</dbReference>
<gene>
    <name evidence="3" type="ORF">PCAL00307_LOCUS5795</name>
</gene>
<dbReference type="AlphaFoldDB" id="A0A7S3ZQE8"/>
<reference evidence="3" key="1">
    <citation type="submission" date="2021-01" db="EMBL/GenBank/DDBJ databases">
        <authorList>
            <person name="Corre E."/>
            <person name="Pelletier E."/>
            <person name="Niang G."/>
            <person name="Scheremetjew M."/>
            <person name="Finn R."/>
            <person name="Kale V."/>
            <person name="Holt S."/>
            <person name="Cochrane G."/>
            <person name="Meng A."/>
            <person name="Brown T."/>
            <person name="Cohen L."/>
        </authorList>
    </citation>
    <scope>NUCLEOTIDE SEQUENCE</scope>
    <source>
        <strain evidence="3">CCMP1756</strain>
    </source>
</reference>
<dbReference type="SUPFAM" id="SSF51338">
    <property type="entry name" value="Composite domain of metallo-dependent hydrolases"/>
    <property type="match status" value="1"/>
</dbReference>
<proteinExistence type="predicted"/>
<dbReference type="InterPro" id="IPR011059">
    <property type="entry name" value="Metal-dep_hydrolase_composite"/>
</dbReference>
<feature type="region of interest" description="Disordered" evidence="1">
    <location>
        <begin position="304"/>
        <end position="328"/>
    </location>
</feature>